<dbReference type="InterPro" id="IPR018181">
    <property type="entry name" value="Heat_shock_70_CS"/>
</dbReference>
<dbReference type="RefSeq" id="WP_089918506.1">
    <property type="nucleotide sequence ID" value="NZ_FOBB01000007.1"/>
</dbReference>
<name>A0A1H8CR29_9BACT</name>
<dbReference type="STRING" id="573321.SAMN04488505_107183"/>
<evidence type="ECO:0000256" key="1">
    <source>
        <dbReference type="ARBA" id="ARBA00007381"/>
    </source>
</evidence>
<keyword evidence="7" id="KW-1185">Reference proteome</keyword>
<sequence length="620" mass="68206">MANTSKQPAFVHIQQQSEVIAGIDLGTTNSLVAIIHPSFGQPVALREYNNSALVPSVLYFTEEESVVVGNKAKAALITHPRQTVYSAKRLMGRSYNDVKEQEAFFSYRLVNDETDRLLKVQVADKDYTPVELSAYLLSALKRRAEYILQTSINKAVITVPASFNDAQRQATRDAGKLAGLDVLRIINEPTAAALAYGMGLQRNEEKTVAVYDLGGGIFDLSILKIANGVFKVLATSGDTTLGGDDMDQAIVEHWAWLHEIEPEALGSNKGLGQALRLKAAEAKQHLSGADYFHTRMDNYELQLTQAQLEELVQPLIAKTIDCCRKALADARLTVKDINAVLMVGGATRMPLVKEAVSGFFEQPVNDSLHPDEVVALGAAIQADMLAGNRHAMQLQDVTPLSLGVETMGGLMDVLIPRNTKIPASAFRNYTTQQDGQTSMKVAIYQGERDLVKDNRKLAEFELTGIPEMNAGLAQIQLSFSLNEDGILLVKARELRSGVEQSIQVQPQYGLTGQEVDTMLQSSIRHAQEDLQTRNMLEIQTTAQQLLDVTAAFLDKNMELLSGEEIQNTRQAMNDLQDVIATNDKAVIEEKIAVLNELSKPYAERLTDKAARADMKQHIEE</sequence>
<evidence type="ECO:0000313" key="6">
    <source>
        <dbReference type="EMBL" id="SEM96748.1"/>
    </source>
</evidence>
<dbReference type="PROSITE" id="PS00297">
    <property type="entry name" value="HSP70_1"/>
    <property type="match status" value="1"/>
</dbReference>
<keyword evidence="3 5" id="KW-0067">ATP-binding</keyword>
<keyword evidence="2 5" id="KW-0547">Nucleotide-binding</keyword>
<gene>
    <name evidence="6" type="ORF">SAMN04488505_107183</name>
</gene>
<dbReference type="SUPFAM" id="SSF100920">
    <property type="entry name" value="Heat shock protein 70kD (HSP70), peptide-binding domain"/>
    <property type="match status" value="1"/>
</dbReference>
<comment type="similarity">
    <text evidence="1 5">Belongs to the heat shock protein 70 family.</text>
</comment>
<dbReference type="PROSITE" id="PS01036">
    <property type="entry name" value="HSP70_3"/>
    <property type="match status" value="1"/>
</dbReference>
<dbReference type="InterPro" id="IPR013126">
    <property type="entry name" value="Hsp_70_fam"/>
</dbReference>
<dbReference type="SUPFAM" id="SSF100934">
    <property type="entry name" value="Heat shock protein 70kD (HSP70), C-terminal subdomain"/>
    <property type="match status" value="1"/>
</dbReference>
<dbReference type="OrthoDB" id="9766019at2"/>
<dbReference type="Pfam" id="PF00012">
    <property type="entry name" value="HSP70"/>
    <property type="match status" value="1"/>
</dbReference>
<dbReference type="InterPro" id="IPR029048">
    <property type="entry name" value="HSP70_C_sf"/>
</dbReference>
<dbReference type="GO" id="GO:0005524">
    <property type="term" value="F:ATP binding"/>
    <property type="evidence" value="ECO:0007669"/>
    <property type="project" value="UniProtKB-KW"/>
</dbReference>
<dbReference type="GO" id="GO:0140662">
    <property type="term" value="F:ATP-dependent protein folding chaperone"/>
    <property type="evidence" value="ECO:0007669"/>
    <property type="project" value="InterPro"/>
</dbReference>
<reference evidence="6 7" key="1">
    <citation type="submission" date="2016-10" db="EMBL/GenBank/DDBJ databases">
        <authorList>
            <person name="de Groot N.N."/>
        </authorList>
    </citation>
    <scope>NUCLEOTIDE SEQUENCE [LARGE SCALE GENOMIC DNA]</scope>
    <source>
        <strain evidence="6 7">DSM 21039</strain>
    </source>
</reference>
<proteinExistence type="inferred from homology"/>
<dbReference type="Proteomes" id="UP000198984">
    <property type="component" value="Unassembled WGS sequence"/>
</dbReference>
<dbReference type="EMBL" id="FOBB01000007">
    <property type="protein sequence ID" value="SEM96748.1"/>
    <property type="molecule type" value="Genomic_DNA"/>
</dbReference>
<dbReference type="PANTHER" id="PTHR19375">
    <property type="entry name" value="HEAT SHOCK PROTEIN 70KDA"/>
    <property type="match status" value="1"/>
</dbReference>
<dbReference type="Gene3D" id="1.20.1270.10">
    <property type="match status" value="1"/>
</dbReference>
<evidence type="ECO:0000256" key="4">
    <source>
        <dbReference type="ARBA" id="ARBA00023186"/>
    </source>
</evidence>
<evidence type="ECO:0000256" key="5">
    <source>
        <dbReference type="RuleBase" id="RU003322"/>
    </source>
</evidence>
<dbReference type="SUPFAM" id="SSF53067">
    <property type="entry name" value="Actin-like ATPase domain"/>
    <property type="match status" value="2"/>
</dbReference>
<organism evidence="6 7">
    <name type="scientific">Chitinophaga rupis</name>
    <dbReference type="NCBI Taxonomy" id="573321"/>
    <lineage>
        <taxon>Bacteria</taxon>
        <taxon>Pseudomonadati</taxon>
        <taxon>Bacteroidota</taxon>
        <taxon>Chitinophagia</taxon>
        <taxon>Chitinophagales</taxon>
        <taxon>Chitinophagaceae</taxon>
        <taxon>Chitinophaga</taxon>
    </lineage>
</organism>
<evidence type="ECO:0000256" key="2">
    <source>
        <dbReference type="ARBA" id="ARBA00022741"/>
    </source>
</evidence>
<dbReference type="FunFam" id="3.30.420.40:FF:000046">
    <property type="entry name" value="Chaperone protein HscA"/>
    <property type="match status" value="1"/>
</dbReference>
<dbReference type="Gene3D" id="3.30.420.40">
    <property type="match status" value="2"/>
</dbReference>
<dbReference type="NCBIfam" id="NF003520">
    <property type="entry name" value="PRK05183.1"/>
    <property type="match status" value="1"/>
</dbReference>
<protein>
    <submittedName>
        <fullName evidence="6">Molecular chaperone HscA</fullName>
    </submittedName>
</protein>
<keyword evidence="4" id="KW-0143">Chaperone</keyword>
<evidence type="ECO:0000256" key="3">
    <source>
        <dbReference type="ARBA" id="ARBA00022840"/>
    </source>
</evidence>
<dbReference type="InterPro" id="IPR043129">
    <property type="entry name" value="ATPase_NBD"/>
</dbReference>
<accession>A0A1H8CR29</accession>
<dbReference type="Gene3D" id="2.60.34.10">
    <property type="entry name" value="Substrate Binding Domain Of DNAk, Chain A, domain 1"/>
    <property type="match status" value="1"/>
</dbReference>
<dbReference type="PRINTS" id="PR00301">
    <property type="entry name" value="HEATSHOCK70"/>
</dbReference>
<dbReference type="Gene3D" id="3.90.640.10">
    <property type="entry name" value="Actin, Chain A, domain 4"/>
    <property type="match status" value="1"/>
</dbReference>
<dbReference type="AlphaFoldDB" id="A0A1H8CR29"/>
<evidence type="ECO:0000313" key="7">
    <source>
        <dbReference type="Proteomes" id="UP000198984"/>
    </source>
</evidence>
<dbReference type="InterPro" id="IPR029047">
    <property type="entry name" value="HSP70_peptide-bd_sf"/>
</dbReference>